<dbReference type="AlphaFoldDB" id="A0A6F9EGI1"/>
<reference evidence="1 2" key="1">
    <citation type="submission" date="2020-04" db="EMBL/GenBank/DDBJ databases">
        <authorList>
            <person name="Hogendoorn C."/>
        </authorList>
    </citation>
    <scope>NUCLEOTIDE SEQUENCE [LARGE SCALE GENOMIC DNA]</scope>
    <source>
        <strain evidence="1">COOX1</strain>
    </source>
</reference>
<evidence type="ECO:0000313" key="1">
    <source>
        <dbReference type="EMBL" id="CAB3395961.1"/>
    </source>
</evidence>
<proteinExistence type="predicted"/>
<evidence type="ECO:0000313" key="2">
    <source>
        <dbReference type="Proteomes" id="UP000502196"/>
    </source>
</evidence>
<organism evidence="1 2">
    <name type="scientific">Kyrpidia spormannii</name>
    <dbReference type="NCBI Taxonomy" id="2055160"/>
    <lineage>
        <taxon>Bacteria</taxon>
        <taxon>Bacillati</taxon>
        <taxon>Bacillota</taxon>
        <taxon>Bacilli</taxon>
        <taxon>Bacillales</taxon>
        <taxon>Alicyclobacillaceae</taxon>
        <taxon>Kyrpidia</taxon>
    </lineage>
</organism>
<accession>A0A6F9EGI1</accession>
<gene>
    <name evidence="1" type="ORF">COOX1_3207</name>
</gene>
<name>A0A6F9EGI1_9BACL</name>
<dbReference type="EMBL" id="LR792683">
    <property type="protein sequence ID" value="CAB3395961.1"/>
    <property type="molecule type" value="Genomic_DNA"/>
</dbReference>
<protein>
    <submittedName>
        <fullName evidence="1">Uncharacterized protein</fullName>
    </submittedName>
</protein>
<dbReference type="Proteomes" id="UP000502196">
    <property type="component" value="Chromosome"/>
</dbReference>
<sequence>MRLEDTRPQAVAPSWAAWTVRSGARSRRRSRTTPGSRCWLQPTRRARGSTFSVRTSWLNDDLPWNRSRIERRFERMHRIKRPIGFIESHATGNDTGGKARGDILTYGQVSTCVTLVALKEERDYTRN</sequence>